<name>A0A3S5AES8_9PLAT</name>
<reference evidence="2" key="1">
    <citation type="submission" date="2018-11" db="EMBL/GenBank/DDBJ databases">
        <authorList>
            <consortium name="Pathogen Informatics"/>
        </authorList>
    </citation>
    <scope>NUCLEOTIDE SEQUENCE</scope>
</reference>
<keyword evidence="3" id="KW-1185">Reference proteome</keyword>
<evidence type="ECO:0000313" key="3">
    <source>
        <dbReference type="Proteomes" id="UP000784294"/>
    </source>
</evidence>
<feature type="compositionally biased region" description="Low complexity" evidence="1">
    <location>
        <begin position="45"/>
        <end position="58"/>
    </location>
</feature>
<protein>
    <submittedName>
        <fullName evidence="2">Uncharacterized protein</fullName>
    </submittedName>
</protein>
<organism evidence="2 3">
    <name type="scientific">Protopolystoma xenopodis</name>
    <dbReference type="NCBI Taxonomy" id="117903"/>
    <lineage>
        <taxon>Eukaryota</taxon>
        <taxon>Metazoa</taxon>
        <taxon>Spiralia</taxon>
        <taxon>Lophotrochozoa</taxon>
        <taxon>Platyhelminthes</taxon>
        <taxon>Monogenea</taxon>
        <taxon>Polyopisthocotylea</taxon>
        <taxon>Polystomatidea</taxon>
        <taxon>Polystomatidae</taxon>
        <taxon>Protopolystoma</taxon>
    </lineage>
</organism>
<sequence length="73" mass="7812">MNTPPARPKKSQRSDPQTVRKAACFSTFLSNSVSTVLSACLPIRTSKSSSPTSSSPSTKQKRMGIAMIHCLAD</sequence>
<proteinExistence type="predicted"/>
<dbReference type="Proteomes" id="UP000784294">
    <property type="component" value="Unassembled WGS sequence"/>
</dbReference>
<dbReference type="EMBL" id="CAAALY010021780">
    <property type="protein sequence ID" value="VEL14621.1"/>
    <property type="molecule type" value="Genomic_DNA"/>
</dbReference>
<dbReference type="AlphaFoldDB" id="A0A3S5AES8"/>
<evidence type="ECO:0000313" key="2">
    <source>
        <dbReference type="EMBL" id="VEL14621.1"/>
    </source>
</evidence>
<feature type="region of interest" description="Disordered" evidence="1">
    <location>
        <begin position="44"/>
        <end position="65"/>
    </location>
</feature>
<comment type="caution">
    <text evidence="2">The sequence shown here is derived from an EMBL/GenBank/DDBJ whole genome shotgun (WGS) entry which is preliminary data.</text>
</comment>
<accession>A0A3S5AES8</accession>
<evidence type="ECO:0000256" key="1">
    <source>
        <dbReference type="SAM" id="MobiDB-lite"/>
    </source>
</evidence>
<gene>
    <name evidence="2" type="ORF">PXEA_LOCUS8061</name>
</gene>